<dbReference type="AlphaFoldDB" id="W4ES60"/>
<dbReference type="Gene3D" id="3.40.630.30">
    <property type="match status" value="1"/>
</dbReference>
<dbReference type="Proteomes" id="UP000019062">
    <property type="component" value="Unassembled WGS sequence"/>
</dbReference>
<dbReference type="CDD" id="cd04301">
    <property type="entry name" value="NAT_SF"/>
    <property type="match status" value="1"/>
</dbReference>
<dbReference type="Pfam" id="PF13673">
    <property type="entry name" value="Acetyltransf_10"/>
    <property type="match status" value="1"/>
</dbReference>
<dbReference type="PANTHER" id="PTHR13355">
    <property type="entry name" value="GLUCOSAMINE 6-PHOSPHATE N-ACETYLTRANSFERASE"/>
    <property type="match status" value="1"/>
</dbReference>
<evidence type="ECO:0000259" key="1">
    <source>
        <dbReference type="PROSITE" id="PS51186"/>
    </source>
</evidence>
<feature type="domain" description="N-acetyltransferase" evidence="1">
    <location>
        <begin position="6"/>
        <end position="148"/>
    </location>
</feature>
<accession>W4ES60</accession>
<keyword evidence="2" id="KW-0808">Transferase</keyword>
<dbReference type="PROSITE" id="PS51186">
    <property type="entry name" value="GNAT"/>
    <property type="match status" value="1"/>
</dbReference>
<evidence type="ECO:0000313" key="2">
    <source>
        <dbReference type="EMBL" id="ETT82867.1"/>
    </source>
</evidence>
<reference evidence="2 3" key="1">
    <citation type="journal article" date="2014" name="BMC Genomics">
        <title>Genomic comparison of sporeforming bacilli isolated from milk.</title>
        <authorList>
            <person name="Moreno Switt A.I."/>
            <person name="Andrus A.D."/>
            <person name="Ranieri M.L."/>
            <person name="Orsi R.H."/>
            <person name="Ivy R."/>
            <person name="den Bakker H.C."/>
            <person name="Martin N.H."/>
            <person name="Wiedmann M."/>
            <person name="Boor K.J."/>
        </authorList>
    </citation>
    <scope>NUCLEOTIDE SEQUENCE [LARGE SCALE GENOMIC DNA]</scope>
    <source>
        <strain evidence="2 3">FSL R5-213</strain>
    </source>
</reference>
<dbReference type="InterPro" id="IPR016181">
    <property type="entry name" value="Acyl_CoA_acyltransferase"/>
</dbReference>
<keyword evidence="3" id="KW-1185">Reference proteome</keyword>
<dbReference type="eggNOG" id="COG2153">
    <property type="taxonomic scope" value="Bacteria"/>
</dbReference>
<dbReference type="RefSeq" id="WP_038186006.1">
    <property type="nucleotide sequence ID" value="NZ_ASQA01000033.1"/>
</dbReference>
<sequence>MAWKEQTFEELTTTDLYRILQLRINVFVVEQKAYYADLDDHDQNCVHVTYEKDGKLIAYARVVPPGEKFEMASLGRVIVLPEARGTGLAQELIKRVMAILERNWPEADLFIEAQAYLQKFYGAFGFEAVSEEYIMECLPHIDMVCKRKK</sequence>
<dbReference type="SUPFAM" id="SSF55729">
    <property type="entry name" value="Acyl-CoA N-acyltransferases (Nat)"/>
    <property type="match status" value="1"/>
</dbReference>
<organism evidence="2 3">
    <name type="scientific">Viridibacillus arenosi FSL R5-213</name>
    <dbReference type="NCBI Taxonomy" id="1227360"/>
    <lineage>
        <taxon>Bacteria</taxon>
        <taxon>Bacillati</taxon>
        <taxon>Bacillota</taxon>
        <taxon>Bacilli</taxon>
        <taxon>Bacillales</taxon>
        <taxon>Caryophanaceae</taxon>
        <taxon>Viridibacillus</taxon>
    </lineage>
</organism>
<proteinExistence type="predicted"/>
<dbReference type="GO" id="GO:0004343">
    <property type="term" value="F:glucosamine 6-phosphate N-acetyltransferase activity"/>
    <property type="evidence" value="ECO:0007669"/>
    <property type="project" value="TreeGrafter"/>
</dbReference>
<name>W4ES60_9BACL</name>
<dbReference type="InterPro" id="IPR000182">
    <property type="entry name" value="GNAT_dom"/>
</dbReference>
<comment type="caution">
    <text evidence="2">The sequence shown here is derived from an EMBL/GenBank/DDBJ whole genome shotgun (WGS) entry which is preliminary data.</text>
</comment>
<gene>
    <name evidence="2" type="ORF">C176_13197</name>
</gene>
<protein>
    <submittedName>
        <fullName evidence="2">Acetyltransferase YybD</fullName>
    </submittedName>
</protein>
<dbReference type="PANTHER" id="PTHR13355:SF11">
    <property type="entry name" value="GLUCOSAMINE 6-PHOSPHATE N-ACETYLTRANSFERASE"/>
    <property type="match status" value="1"/>
</dbReference>
<dbReference type="EMBL" id="ASQA01000033">
    <property type="protein sequence ID" value="ETT82867.1"/>
    <property type="molecule type" value="Genomic_DNA"/>
</dbReference>
<dbReference type="PATRIC" id="fig|1227360.4.peg.2692"/>
<dbReference type="InterPro" id="IPR039143">
    <property type="entry name" value="GNPNAT1-like"/>
</dbReference>
<evidence type="ECO:0000313" key="3">
    <source>
        <dbReference type="Proteomes" id="UP000019062"/>
    </source>
</evidence>